<dbReference type="Pfam" id="PF13374">
    <property type="entry name" value="TPR_10"/>
    <property type="match status" value="3"/>
</dbReference>
<dbReference type="Pfam" id="PF00069">
    <property type="entry name" value="Pkinase"/>
    <property type="match status" value="1"/>
</dbReference>
<protein>
    <submittedName>
        <fullName evidence="7">Tetratricopeptide repeat protein</fullName>
    </submittedName>
</protein>
<evidence type="ECO:0000256" key="5">
    <source>
        <dbReference type="PROSITE-ProRule" id="PRU10141"/>
    </source>
</evidence>
<dbReference type="CDD" id="cd14014">
    <property type="entry name" value="STKc_PknB_like"/>
    <property type="match status" value="1"/>
</dbReference>
<dbReference type="PROSITE" id="PS00107">
    <property type="entry name" value="PROTEIN_KINASE_ATP"/>
    <property type="match status" value="1"/>
</dbReference>
<dbReference type="InterPro" id="IPR017441">
    <property type="entry name" value="Protein_kinase_ATP_BS"/>
</dbReference>
<name>A0ABW0SMZ0_9GAMM</name>
<dbReference type="PANTHER" id="PTHR43289">
    <property type="entry name" value="MITOGEN-ACTIVATED PROTEIN KINASE KINASE KINASE 20-RELATED"/>
    <property type="match status" value="1"/>
</dbReference>
<evidence type="ECO:0000256" key="3">
    <source>
        <dbReference type="ARBA" id="ARBA00022777"/>
    </source>
</evidence>
<dbReference type="PROSITE" id="PS50011">
    <property type="entry name" value="PROTEIN_KINASE_DOM"/>
    <property type="match status" value="1"/>
</dbReference>
<gene>
    <name evidence="7" type="ORF">ACFPN1_08225</name>
</gene>
<evidence type="ECO:0000313" key="8">
    <source>
        <dbReference type="Proteomes" id="UP001596036"/>
    </source>
</evidence>
<evidence type="ECO:0000256" key="2">
    <source>
        <dbReference type="ARBA" id="ARBA00022741"/>
    </source>
</evidence>
<evidence type="ECO:0000313" key="7">
    <source>
        <dbReference type="EMBL" id="MFC5570041.1"/>
    </source>
</evidence>
<organism evidence="7 8">
    <name type="scientific">Lysobacter yangpyeongensis</name>
    <dbReference type="NCBI Taxonomy" id="346182"/>
    <lineage>
        <taxon>Bacteria</taxon>
        <taxon>Pseudomonadati</taxon>
        <taxon>Pseudomonadota</taxon>
        <taxon>Gammaproteobacteria</taxon>
        <taxon>Lysobacterales</taxon>
        <taxon>Lysobacteraceae</taxon>
        <taxon>Lysobacter</taxon>
    </lineage>
</organism>
<dbReference type="Gene3D" id="3.30.200.20">
    <property type="entry name" value="Phosphorylase Kinase, domain 1"/>
    <property type="match status" value="1"/>
</dbReference>
<reference evidence="8" key="1">
    <citation type="journal article" date="2019" name="Int. J. Syst. Evol. Microbiol.">
        <title>The Global Catalogue of Microorganisms (GCM) 10K type strain sequencing project: providing services to taxonomists for standard genome sequencing and annotation.</title>
        <authorList>
            <consortium name="The Broad Institute Genomics Platform"/>
            <consortium name="The Broad Institute Genome Sequencing Center for Infectious Disease"/>
            <person name="Wu L."/>
            <person name="Ma J."/>
        </authorList>
    </citation>
    <scope>NUCLEOTIDE SEQUENCE [LARGE SCALE GENOMIC DNA]</scope>
    <source>
        <strain evidence="8">KACC 11407</strain>
    </source>
</reference>
<comment type="caution">
    <text evidence="7">The sequence shown here is derived from an EMBL/GenBank/DDBJ whole genome shotgun (WGS) entry which is preliminary data.</text>
</comment>
<feature type="domain" description="Protein kinase" evidence="6">
    <location>
        <begin position="63"/>
        <end position="324"/>
    </location>
</feature>
<dbReference type="EMBL" id="JBHSNM010000002">
    <property type="protein sequence ID" value="MFC5570041.1"/>
    <property type="molecule type" value="Genomic_DNA"/>
</dbReference>
<dbReference type="InterPro" id="IPR011990">
    <property type="entry name" value="TPR-like_helical_dom_sf"/>
</dbReference>
<dbReference type="PANTHER" id="PTHR43289:SF6">
    <property type="entry name" value="SERINE_THREONINE-PROTEIN KINASE NEKL-3"/>
    <property type="match status" value="1"/>
</dbReference>
<keyword evidence="4 5" id="KW-0067">ATP-binding</keyword>
<dbReference type="Gene3D" id="1.25.40.10">
    <property type="entry name" value="Tetratricopeptide repeat domain"/>
    <property type="match status" value="3"/>
</dbReference>
<dbReference type="InterPro" id="IPR011009">
    <property type="entry name" value="Kinase-like_dom_sf"/>
</dbReference>
<dbReference type="InterPro" id="IPR000719">
    <property type="entry name" value="Prot_kinase_dom"/>
</dbReference>
<proteinExistence type="predicted"/>
<dbReference type="PROSITE" id="PS00108">
    <property type="entry name" value="PROTEIN_KINASE_ST"/>
    <property type="match status" value="1"/>
</dbReference>
<keyword evidence="8" id="KW-1185">Reference proteome</keyword>
<evidence type="ECO:0000256" key="1">
    <source>
        <dbReference type="ARBA" id="ARBA00022679"/>
    </source>
</evidence>
<dbReference type="SMART" id="SM00220">
    <property type="entry name" value="S_TKc"/>
    <property type="match status" value="1"/>
</dbReference>
<keyword evidence="2 5" id="KW-0547">Nucleotide-binding</keyword>
<dbReference type="InterPro" id="IPR008271">
    <property type="entry name" value="Ser/Thr_kinase_AS"/>
</dbReference>
<accession>A0ABW0SMZ0</accession>
<dbReference type="SUPFAM" id="SSF56112">
    <property type="entry name" value="Protein kinase-like (PK-like)"/>
    <property type="match status" value="1"/>
</dbReference>
<dbReference type="Pfam" id="PF13424">
    <property type="entry name" value="TPR_12"/>
    <property type="match status" value="1"/>
</dbReference>
<keyword evidence="1" id="KW-0808">Transferase</keyword>
<keyword evidence="3" id="KW-0418">Kinase</keyword>
<dbReference type="Gene3D" id="1.10.510.10">
    <property type="entry name" value="Transferase(Phosphotransferase) domain 1"/>
    <property type="match status" value="1"/>
</dbReference>
<dbReference type="Proteomes" id="UP001596036">
    <property type="component" value="Unassembled WGS sequence"/>
</dbReference>
<dbReference type="SUPFAM" id="SSF48452">
    <property type="entry name" value="TPR-like"/>
    <property type="match status" value="3"/>
</dbReference>
<sequence length="830" mass="92184">MTPHDGHRPQAREPRKADLARIAFNVSTLKLAGAGLAGVTPRAREAAPALDLGDPAQRCFGDFELLERIGEGGMGAVYRARQTSLDREVALKLLSAGPWASEDFIAMFKYEAQSAAGLHHPNIVAVYAIGEQEGLIYYAMELVPGETLDHCLDRVHAMAPRDAAVLVRTIAEAVDYAHRLGVLHLDLKPANILLDRAGQPKVSDFGLARRLGRSLSIENEQVLGTPSYMAPEQADPLRGVLTPATDVWGLGTILYECVAGSPPFLAPSAEETLRLVREGRVRRLSRSATVHRDLEAICAKCLARSPLHRYVTARALADDLGRYLEGRPVRARPLNVWQRVGHWAQREPALAFAVAGAALALVSGIAATSLQWQRAERNAAAAREVNRFINEDLLAIADPYRIDKDMTDVLARAEARLDASFADQPAARAQIGLSIGRAWLGQGHWHEARLRLERTYGDAERALGPQHPQTLATAEYLALAQTYDAQYTQSEAVYRTLLPTLRQRYGATSPRTLRVRRNHAMMLYETDRFEPALRELRALRADSLGVPGSLAEIDATLADLYTETNRWDEAMVTLQDALARSRRQWGASHPEYLWQQVSLGDMLMMRGQWDQADALFSHIHEGLVETIGDSHPRTLTVVHYLGLVRLERGQPAKALPLLRHALRERLRVQGPDHNWTHYSMNRVAEALVELGRPDEAIPLVQQALQSVDRTGRRRQAYVILLLDTMGRAYLAKGEPARAEPYLREGLQLARDTLPANNVRRGIIERSMGDLCARQHHAIEARAHYATALAIFTEGWGPRHPWARDLRARSAALPRIRAATAEPRPARRTPA</sequence>
<dbReference type="RefSeq" id="WP_386754377.1">
    <property type="nucleotide sequence ID" value="NZ_JBHSNM010000002.1"/>
</dbReference>
<evidence type="ECO:0000256" key="4">
    <source>
        <dbReference type="ARBA" id="ARBA00022840"/>
    </source>
</evidence>
<evidence type="ECO:0000259" key="6">
    <source>
        <dbReference type="PROSITE" id="PS50011"/>
    </source>
</evidence>
<feature type="binding site" evidence="5">
    <location>
        <position position="92"/>
    </location>
    <ligand>
        <name>ATP</name>
        <dbReference type="ChEBI" id="CHEBI:30616"/>
    </ligand>
</feature>